<gene>
    <name evidence="6" type="ORF">SUNI508_03181</name>
</gene>
<dbReference type="PROSITE" id="PS00122">
    <property type="entry name" value="CARBOXYLESTERASE_B_1"/>
    <property type="match status" value="1"/>
</dbReference>
<dbReference type="InterPro" id="IPR002018">
    <property type="entry name" value="CarbesteraseB"/>
</dbReference>
<keyword evidence="4" id="KW-1133">Transmembrane helix</keyword>
<dbReference type="Proteomes" id="UP001408356">
    <property type="component" value="Unassembled WGS sequence"/>
</dbReference>
<comment type="similarity">
    <text evidence="1 3">Belongs to the type-B carboxylesterase/lipase family.</text>
</comment>
<evidence type="ECO:0000256" key="3">
    <source>
        <dbReference type="RuleBase" id="RU361235"/>
    </source>
</evidence>
<feature type="transmembrane region" description="Helical" evidence="4">
    <location>
        <begin position="42"/>
        <end position="67"/>
    </location>
</feature>
<evidence type="ECO:0000256" key="1">
    <source>
        <dbReference type="ARBA" id="ARBA00005964"/>
    </source>
</evidence>
<dbReference type="EC" id="3.1.1.-" evidence="3"/>
<dbReference type="PROSITE" id="PS00941">
    <property type="entry name" value="CARBOXYLESTERASE_B_2"/>
    <property type="match status" value="1"/>
</dbReference>
<comment type="caution">
    <text evidence="6">The sequence shown here is derived from an EMBL/GenBank/DDBJ whole genome shotgun (WGS) entry which is preliminary data.</text>
</comment>
<evidence type="ECO:0000259" key="5">
    <source>
        <dbReference type="Pfam" id="PF00135"/>
    </source>
</evidence>
<keyword evidence="4" id="KW-0472">Membrane</keyword>
<dbReference type="InterPro" id="IPR019826">
    <property type="entry name" value="Carboxylesterase_B_AS"/>
</dbReference>
<name>A0ABR2VE01_9PEZI</name>
<dbReference type="PANTHER" id="PTHR11559">
    <property type="entry name" value="CARBOXYLESTERASE"/>
    <property type="match status" value="1"/>
</dbReference>
<evidence type="ECO:0000256" key="2">
    <source>
        <dbReference type="ARBA" id="ARBA00022801"/>
    </source>
</evidence>
<reference evidence="6 7" key="1">
    <citation type="journal article" date="2024" name="J. Plant Pathol.">
        <title>Sequence and assembly of the genome of Seiridium unicorne, isolate CBS 538.82, causal agent of cypress canker disease.</title>
        <authorList>
            <person name="Scali E."/>
            <person name="Rocca G.D."/>
            <person name="Danti R."/>
            <person name="Garbelotto M."/>
            <person name="Barberini S."/>
            <person name="Baroncelli R."/>
            <person name="Emiliani G."/>
        </authorList>
    </citation>
    <scope>NUCLEOTIDE SEQUENCE [LARGE SCALE GENOMIC DNA]</scope>
    <source>
        <strain evidence="6 7">BM-138-508</strain>
    </source>
</reference>
<keyword evidence="2 3" id="KW-0378">Hydrolase</keyword>
<keyword evidence="4" id="KW-0812">Transmembrane</keyword>
<dbReference type="Gene3D" id="3.40.50.1820">
    <property type="entry name" value="alpha/beta hydrolase"/>
    <property type="match status" value="1"/>
</dbReference>
<dbReference type="InterPro" id="IPR029058">
    <property type="entry name" value="AB_hydrolase_fold"/>
</dbReference>
<accession>A0ABR2VE01</accession>
<evidence type="ECO:0000313" key="6">
    <source>
        <dbReference type="EMBL" id="KAK9425041.1"/>
    </source>
</evidence>
<dbReference type="InterPro" id="IPR019819">
    <property type="entry name" value="Carboxylesterase_B_CS"/>
</dbReference>
<sequence>MTKVCCDGPRGAGQGDKRAHVCPEAVDPPVTILGAASILRQFVCFLALLLVTAKMLLPLLAACSVYVGAALSVPVTDRDYASAPTVAVKNGTLSGIHSAEYNQDFFLGIPYAQQAVRFAQSQPLNTTWEDTKEATAYPPHCIGYGSDEVGYELSEDCLYLNVVKPAGLNDTSDLPVAVWIHGGGLYMGGSADRRYNLSFIVENSVNQGTPIVAVSFNYRLSAFGFLSGKEALEAGVTNIGFHDQRLALHWVNENIAAFGGSPDKVTIFGESSGAESVSAQVFAYNGRDDGLFRGAVAESGFGAVLPRYPGGLNATDYQQATFDNLVRNTSCASTVGTPEAITCLRDAPFEEINTAINVTGVSPWPPVLDHDFIADYPANQIANEKFVHVPIIIGSNTDEGTAFGPGRGPNDGPVNTDSDFAYALGNILSSNVTNSTGKSADEVMYELSILYPNIQSIGIPSLESWPVVITNETEEGEDLGLQYRRINALAGDYTFHYARRRASLAWSNADIPSYAYRFDVIVNGIPDYVAATHFQEVAFVFYNLNGDGYATNPFANTTQEYKDLALTMSSAWINFFVSLDPNSAAVSPQWPVYNTTSGGGVGEEIVWSVANEGSYVEFDDYRAEGIKYMSDNALTLFGN</sequence>
<dbReference type="Pfam" id="PF00135">
    <property type="entry name" value="COesterase"/>
    <property type="match status" value="1"/>
</dbReference>
<dbReference type="GO" id="GO:0016787">
    <property type="term" value="F:hydrolase activity"/>
    <property type="evidence" value="ECO:0007669"/>
    <property type="project" value="UniProtKB-KW"/>
</dbReference>
<proteinExistence type="inferred from homology"/>
<feature type="domain" description="Carboxylesterase type B" evidence="5">
    <location>
        <begin position="83"/>
        <end position="596"/>
    </location>
</feature>
<dbReference type="EMBL" id="JARVKF010000024">
    <property type="protein sequence ID" value="KAK9425041.1"/>
    <property type="molecule type" value="Genomic_DNA"/>
</dbReference>
<evidence type="ECO:0000313" key="7">
    <source>
        <dbReference type="Proteomes" id="UP001408356"/>
    </source>
</evidence>
<dbReference type="InterPro" id="IPR050309">
    <property type="entry name" value="Type-B_Carboxylest/Lipase"/>
</dbReference>
<protein>
    <recommendedName>
        <fullName evidence="3">Carboxylic ester hydrolase</fullName>
        <ecNumber evidence="3">3.1.1.-</ecNumber>
    </recommendedName>
</protein>
<keyword evidence="7" id="KW-1185">Reference proteome</keyword>
<dbReference type="SUPFAM" id="SSF53474">
    <property type="entry name" value="alpha/beta-Hydrolases"/>
    <property type="match status" value="1"/>
</dbReference>
<evidence type="ECO:0000256" key="4">
    <source>
        <dbReference type="SAM" id="Phobius"/>
    </source>
</evidence>
<organism evidence="6 7">
    <name type="scientific">Seiridium unicorne</name>
    <dbReference type="NCBI Taxonomy" id="138068"/>
    <lineage>
        <taxon>Eukaryota</taxon>
        <taxon>Fungi</taxon>
        <taxon>Dikarya</taxon>
        <taxon>Ascomycota</taxon>
        <taxon>Pezizomycotina</taxon>
        <taxon>Sordariomycetes</taxon>
        <taxon>Xylariomycetidae</taxon>
        <taxon>Amphisphaeriales</taxon>
        <taxon>Sporocadaceae</taxon>
        <taxon>Seiridium</taxon>
    </lineage>
</organism>